<organism evidence="1 2">
    <name type="scientific">Eschrichtius robustus</name>
    <name type="common">California gray whale</name>
    <name type="synonym">Eschrichtius gibbosus</name>
    <dbReference type="NCBI Taxonomy" id="9764"/>
    <lineage>
        <taxon>Eukaryota</taxon>
        <taxon>Metazoa</taxon>
        <taxon>Chordata</taxon>
        <taxon>Craniata</taxon>
        <taxon>Vertebrata</taxon>
        <taxon>Euteleostomi</taxon>
        <taxon>Mammalia</taxon>
        <taxon>Eutheria</taxon>
        <taxon>Laurasiatheria</taxon>
        <taxon>Artiodactyla</taxon>
        <taxon>Whippomorpha</taxon>
        <taxon>Cetacea</taxon>
        <taxon>Mysticeti</taxon>
        <taxon>Eschrichtiidae</taxon>
        <taxon>Eschrichtius</taxon>
    </lineage>
</organism>
<dbReference type="Proteomes" id="UP001159641">
    <property type="component" value="Unassembled WGS sequence"/>
</dbReference>
<evidence type="ECO:0000313" key="2">
    <source>
        <dbReference type="Proteomes" id="UP001159641"/>
    </source>
</evidence>
<protein>
    <submittedName>
        <fullName evidence="1">Uncharacterized protein</fullName>
    </submittedName>
</protein>
<keyword evidence="2" id="KW-1185">Reference proteome</keyword>
<sequence length="117" mass="13104">MESRMKRHHLNRLYLEKECHRLGPPAQSCTVYASGNLSMYSEIGKELVAKIGLQKQVTNTRKKLNNSKECEAVFHSGKGHHSWGEGEKASSHTGILVQGERVLTSEGFCEFRECGKA</sequence>
<reference evidence="1 2" key="1">
    <citation type="submission" date="2022-11" db="EMBL/GenBank/DDBJ databases">
        <title>Whole genome sequence of Eschrichtius robustus ER-17-0199.</title>
        <authorList>
            <person name="Bruniche-Olsen A."/>
            <person name="Black A.N."/>
            <person name="Fields C.J."/>
            <person name="Walden K."/>
            <person name="Dewoody J.A."/>
        </authorList>
    </citation>
    <scope>NUCLEOTIDE SEQUENCE [LARGE SCALE GENOMIC DNA]</scope>
    <source>
        <strain evidence="1">ER-17-0199</strain>
        <tissue evidence="1">Blubber</tissue>
    </source>
</reference>
<evidence type="ECO:0000313" key="1">
    <source>
        <dbReference type="EMBL" id="KAJ8796963.1"/>
    </source>
</evidence>
<name>A0AB34I0P0_ESCRO</name>
<dbReference type="EMBL" id="JAIQCJ010000277">
    <property type="protein sequence ID" value="KAJ8796963.1"/>
    <property type="molecule type" value="Genomic_DNA"/>
</dbReference>
<accession>A0AB34I0P0</accession>
<gene>
    <name evidence="1" type="ORF">J1605_017690</name>
</gene>
<comment type="caution">
    <text evidence="1">The sequence shown here is derived from an EMBL/GenBank/DDBJ whole genome shotgun (WGS) entry which is preliminary data.</text>
</comment>
<proteinExistence type="predicted"/>
<dbReference type="AlphaFoldDB" id="A0AB34I0P0"/>